<gene>
    <name evidence="1" type="primary">rgg</name>
    <name evidence="1" type="ORF">NCTC11391_00295</name>
</gene>
<protein>
    <submittedName>
        <fullName evidence="1">Positive transcriptional regulator, MutR family</fullName>
    </submittedName>
</protein>
<accession>A0A380JB56</accession>
<evidence type="ECO:0000313" key="2">
    <source>
        <dbReference type="Proteomes" id="UP000254082"/>
    </source>
</evidence>
<name>A0A380JB56_STRDO</name>
<evidence type="ECO:0000313" key="1">
    <source>
        <dbReference type="EMBL" id="SUN35315.1"/>
    </source>
</evidence>
<sequence>MLVADKLLLAIEGIHMSFSEFGYAMNQYQESTFF</sequence>
<dbReference type="Proteomes" id="UP000254082">
    <property type="component" value="Unassembled WGS sequence"/>
</dbReference>
<organism evidence="1 2">
    <name type="scientific">Streptococcus downei MFe28</name>
    <dbReference type="NCBI Taxonomy" id="764290"/>
    <lineage>
        <taxon>Bacteria</taxon>
        <taxon>Bacillati</taxon>
        <taxon>Bacillota</taxon>
        <taxon>Bacilli</taxon>
        <taxon>Lactobacillales</taxon>
        <taxon>Streptococcaceae</taxon>
        <taxon>Streptococcus</taxon>
    </lineage>
</organism>
<reference evidence="1 2" key="1">
    <citation type="submission" date="2018-06" db="EMBL/GenBank/DDBJ databases">
        <authorList>
            <consortium name="Pathogen Informatics"/>
            <person name="Doyle S."/>
        </authorList>
    </citation>
    <scope>NUCLEOTIDE SEQUENCE [LARGE SCALE GENOMIC DNA]</scope>
    <source>
        <strain evidence="2">NCTC 11391</strain>
    </source>
</reference>
<dbReference type="AlphaFoldDB" id="A0A380JB56"/>
<dbReference type="EMBL" id="UHFA01000002">
    <property type="protein sequence ID" value="SUN35315.1"/>
    <property type="molecule type" value="Genomic_DNA"/>
</dbReference>
<proteinExistence type="predicted"/>
<keyword evidence="2" id="KW-1185">Reference proteome</keyword>